<proteinExistence type="predicted"/>
<reference evidence="2" key="1">
    <citation type="submission" date="2020-04" db="EMBL/GenBank/DDBJ databases">
        <title>Pseudomonas aeruginosa Phage Cocktails: Rational Design and Efficacy against Mouse Wound and Septic Infections.</title>
        <authorList>
            <person name="Farlow J."/>
            <person name="Freyberger H.R."/>
            <person name="He Y."/>
            <person name="Ward A.M."/>
            <person name="Autvisuttinunt W."/>
            <person name="Li T."/>
            <person name="Jacobs A.C."/>
            <person name="Nikolich M.P."/>
            <person name="Filippov A."/>
        </authorList>
    </citation>
    <scope>NUCLEOTIDE SEQUENCE [LARGE SCALE GENOMIC DNA]</scope>
</reference>
<evidence type="ECO:0000313" key="1">
    <source>
        <dbReference type="EMBL" id="QJQ38320.2"/>
    </source>
</evidence>
<sequence length="135" mass="14905">MVPGAECRCNGLADSQGFLAGRERFGFRLDDEVITLAVAGRNLDQHGFFAFEPQVIGLFDGQTVTSVERVPELGLIGPQVLQSFLVAEHGHVNSPLQGFVQDVESNAKRTNPLDDFRIHYMSFDHCFSPLLNVTL</sequence>
<name>A0A6M4B788_9CAUD</name>
<dbReference type="Proteomes" id="UP000500810">
    <property type="component" value="Segment"/>
</dbReference>
<evidence type="ECO:0000313" key="2">
    <source>
        <dbReference type="Proteomes" id="UP000500810"/>
    </source>
</evidence>
<organism evidence="1 2">
    <name type="scientific">Pseudomonas phage Epa15</name>
    <dbReference type="NCBI Taxonomy" id="2733395"/>
    <lineage>
        <taxon>Viruses</taxon>
        <taxon>Duplodnaviria</taxon>
        <taxon>Heunggongvirae</taxon>
        <taxon>Uroviricota</taxon>
        <taxon>Caudoviricetes</taxon>
        <taxon>Lindbergviridae</taxon>
        <taxon>Pbunavirus</taxon>
        <taxon>Pbunavirus LS1</taxon>
    </lineage>
</organism>
<protein>
    <submittedName>
        <fullName evidence="1">Uncharacterized protein</fullName>
    </submittedName>
</protein>
<accession>A0A6M4B788</accession>
<dbReference type="EMBL" id="MT413450">
    <property type="protein sequence ID" value="QJQ38320.2"/>
    <property type="molecule type" value="Genomic_DNA"/>
</dbReference>